<evidence type="ECO:0000259" key="1">
    <source>
        <dbReference type="PROSITE" id="PS51464"/>
    </source>
</evidence>
<dbReference type="Proteomes" id="UP000647587">
    <property type="component" value="Unassembled WGS sequence"/>
</dbReference>
<organism evidence="2 3">
    <name type="scientific">Deinococcus malanensis</name>
    <dbReference type="NCBI Taxonomy" id="1706855"/>
    <lineage>
        <taxon>Bacteria</taxon>
        <taxon>Thermotogati</taxon>
        <taxon>Deinococcota</taxon>
        <taxon>Deinococci</taxon>
        <taxon>Deinococcales</taxon>
        <taxon>Deinococcaceae</taxon>
        <taxon>Deinococcus</taxon>
    </lineage>
</organism>
<evidence type="ECO:0000313" key="2">
    <source>
        <dbReference type="EMBL" id="GGK35667.1"/>
    </source>
</evidence>
<accession>A0ABQ2F2Y9</accession>
<reference evidence="3" key="1">
    <citation type="journal article" date="2019" name="Int. J. Syst. Evol. Microbiol.">
        <title>The Global Catalogue of Microorganisms (GCM) 10K type strain sequencing project: providing services to taxonomists for standard genome sequencing and annotation.</title>
        <authorList>
            <consortium name="The Broad Institute Genomics Platform"/>
            <consortium name="The Broad Institute Genome Sequencing Center for Infectious Disease"/>
            <person name="Wu L."/>
            <person name="Ma J."/>
        </authorList>
    </citation>
    <scope>NUCLEOTIDE SEQUENCE [LARGE SCALE GENOMIC DNA]</scope>
    <source>
        <strain evidence="3">JCM 30331</strain>
    </source>
</reference>
<dbReference type="Pfam" id="PF13580">
    <property type="entry name" value="SIS_2"/>
    <property type="match status" value="1"/>
</dbReference>
<dbReference type="PANTHER" id="PTHR30390:SF8">
    <property type="entry name" value="SUGAR ISOMERASE (SIS)"/>
    <property type="match status" value="1"/>
</dbReference>
<dbReference type="InterPro" id="IPR035461">
    <property type="entry name" value="GmhA/DiaA"/>
</dbReference>
<sequence length="201" mass="20951">MTLSATRHFQDIQRALATMDASAVERAATLIHGALVDRRAVYLFGNGASAALASHMAGDPGKNTSIDLGQGPGVSAAPRLRVLSLSDNVPWMTALGNDVSYDDGFLEQLKNHLVQGDVAIGISGSGGSVNILRALKFACASGASTIMLTGTDPKSALARPYTDLMLQAPSADIDVIEAVHVAVHHAITRAVAARERGEVRP</sequence>
<dbReference type="InterPro" id="IPR001347">
    <property type="entry name" value="SIS_dom"/>
</dbReference>
<dbReference type="RefSeq" id="WP_189010564.1">
    <property type="nucleotide sequence ID" value="NZ_BMPP01000015.1"/>
</dbReference>
<protein>
    <recommendedName>
        <fullName evidence="1">SIS domain-containing protein</fullName>
    </recommendedName>
</protein>
<proteinExistence type="predicted"/>
<gene>
    <name evidence="2" type="ORF">GCM10008955_31980</name>
</gene>
<evidence type="ECO:0000313" key="3">
    <source>
        <dbReference type="Proteomes" id="UP000647587"/>
    </source>
</evidence>
<dbReference type="Gene3D" id="3.40.50.10490">
    <property type="entry name" value="Glucose-6-phosphate isomerase like protein, domain 1"/>
    <property type="match status" value="1"/>
</dbReference>
<comment type="caution">
    <text evidence="2">The sequence shown here is derived from an EMBL/GenBank/DDBJ whole genome shotgun (WGS) entry which is preliminary data.</text>
</comment>
<dbReference type="EMBL" id="BMPP01000015">
    <property type="protein sequence ID" value="GGK35667.1"/>
    <property type="molecule type" value="Genomic_DNA"/>
</dbReference>
<dbReference type="CDD" id="cd05006">
    <property type="entry name" value="SIS_GmhA"/>
    <property type="match status" value="1"/>
</dbReference>
<keyword evidence="3" id="KW-1185">Reference proteome</keyword>
<dbReference type="PROSITE" id="PS51464">
    <property type="entry name" value="SIS"/>
    <property type="match status" value="1"/>
</dbReference>
<name>A0ABQ2F2Y9_9DEIO</name>
<dbReference type="InterPro" id="IPR046348">
    <property type="entry name" value="SIS_dom_sf"/>
</dbReference>
<feature type="domain" description="SIS" evidence="1">
    <location>
        <begin position="31"/>
        <end position="196"/>
    </location>
</feature>
<dbReference type="PANTHER" id="PTHR30390">
    <property type="entry name" value="SEDOHEPTULOSE 7-PHOSPHATE ISOMERASE / DNAA INITIATOR-ASSOCIATING FACTOR FOR REPLICATION INITIATION"/>
    <property type="match status" value="1"/>
</dbReference>
<dbReference type="InterPro" id="IPR050099">
    <property type="entry name" value="SIS_GmhA/DiaA_subfam"/>
</dbReference>
<dbReference type="SUPFAM" id="SSF53697">
    <property type="entry name" value="SIS domain"/>
    <property type="match status" value="1"/>
</dbReference>